<dbReference type="PANTHER" id="PTHR36503:SF1">
    <property type="entry name" value="BLR2520 PROTEIN"/>
    <property type="match status" value="1"/>
</dbReference>
<evidence type="ECO:0000259" key="1">
    <source>
        <dbReference type="PROSITE" id="PS51819"/>
    </source>
</evidence>
<dbReference type="KEGG" id="bon:A361_14825"/>
<dbReference type="PANTHER" id="PTHR36503">
    <property type="entry name" value="BLR2520 PROTEIN"/>
    <property type="match status" value="1"/>
</dbReference>
<gene>
    <name evidence="2" type="ORF">A361_14825</name>
</gene>
<dbReference type="STRING" id="1196031.A361_14825"/>
<dbReference type="AlphaFoldDB" id="A0A160MBX1"/>
<sequence length="123" mass="13813">MKLGAFSVSLTVKDINKSKEFYEKLGFEALGGDIAQNWLILKNENCVIGLFQGMFEKNILTFNPCWNQNAENLEGFTDIRELQKQLKEQGIQIINEADESGAGPASFTLEDPDGNAILFDQHR</sequence>
<dbReference type="EMBL" id="CP015506">
    <property type="protein sequence ID" value="AND40370.1"/>
    <property type="molecule type" value="Genomic_DNA"/>
</dbReference>
<name>A0A160MBX1_9BACI</name>
<reference evidence="2 3" key="1">
    <citation type="submission" date="2016-04" db="EMBL/GenBank/DDBJ databases">
        <title>Complete genome sequence of Bacillus oceanisediminis strain 2691.</title>
        <authorList>
            <person name="Jeong H."/>
            <person name="Kim H.J."/>
            <person name="Lee D.-W."/>
        </authorList>
    </citation>
    <scope>NUCLEOTIDE SEQUENCE [LARGE SCALE GENOMIC DNA]</scope>
    <source>
        <strain evidence="2 3">2691</strain>
    </source>
</reference>
<dbReference type="InterPro" id="IPR004360">
    <property type="entry name" value="Glyas_Fos-R_dOase_dom"/>
</dbReference>
<dbReference type="Pfam" id="PF00903">
    <property type="entry name" value="Glyoxalase"/>
    <property type="match status" value="1"/>
</dbReference>
<organism evidence="2 3">
    <name type="scientific">Cytobacillus oceanisediminis 2691</name>
    <dbReference type="NCBI Taxonomy" id="1196031"/>
    <lineage>
        <taxon>Bacteria</taxon>
        <taxon>Bacillati</taxon>
        <taxon>Bacillota</taxon>
        <taxon>Bacilli</taxon>
        <taxon>Bacillales</taxon>
        <taxon>Bacillaceae</taxon>
        <taxon>Cytobacillus</taxon>
    </lineage>
</organism>
<dbReference type="PROSITE" id="PS51819">
    <property type="entry name" value="VOC"/>
    <property type="match status" value="1"/>
</dbReference>
<dbReference type="eggNOG" id="COG0346">
    <property type="taxonomic scope" value="Bacteria"/>
</dbReference>
<evidence type="ECO:0000313" key="2">
    <source>
        <dbReference type="EMBL" id="AND40370.1"/>
    </source>
</evidence>
<dbReference type="InterPro" id="IPR037523">
    <property type="entry name" value="VOC_core"/>
</dbReference>
<dbReference type="InterPro" id="IPR029068">
    <property type="entry name" value="Glyas_Bleomycin-R_OHBP_Dase"/>
</dbReference>
<evidence type="ECO:0000313" key="3">
    <source>
        <dbReference type="Proteomes" id="UP000077856"/>
    </source>
</evidence>
<dbReference type="SUPFAM" id="SSF54593">
    <property type="entry name" value="Glyoxalase/Bleomycin resistance protein/Dihydroxybiphenyl dioxygenase"/>
    <property type="match status" value="1"/>
</dbReference>
<proteinExistence type="predicted"/>
<dbReference type="Proteomes" id="UP000077856">
    <property type="component" value="Chromosome"/>
</dbReference>
<dbReference type="Gene3D" id="3.10.180.10">
    <property type="entry name" value="2,3-Dihydroxybiphenyl 1,2-Dioxygenase, domain 1"/>
    <property type="match status" value="1"/>
</dbReference>
<feature type="domain" description="VOC" evidence="1">
    <location>
        <begin position="4"/>
        <end position="122"/>
    </location>
</feature>
<dbReference type="RefSeq" id="WP_019383426.1">
    <property type="nucleotide sequence ID" value="NZ_CP015506.1"/>
</dbReference>
<accession>A0A160MBX1</accession>
<protein>
    <submittedName>
        <fullName evidence="2">Glyoxalase</fullName>
    </submittedName>
</protein>
<dbReference type="CDD" id="cd06587">
    <property type="entry name" value="VOC"/>
    <property type="match status" value="1"/>
</dbReference>